<organism evidence="1 2">
    <name type="scientific">Periplaneta americana</name>
    <name type="common">American cockroach</name>
    <name type="synonym">Blatta americana</name>
    <dbReference type="NCBI Taxonomy" id="6978"/>
    <lineage>
        <taxon>Eukaryota</taxon>
        <taxon>Metazoa</taxon>
        <taxon>Ecdysozoa</taxon>
        <taxon>Arthropoda</taxon>
        <taxon>Hexapoda</taxon>
        <taxon>Insecta</taxon>
        <taxon>Pterygota</taxon>
        <taxon>Neoptera</taxon>
        <taxon>Polyneoptera</taxon>
        <taxon>Dictyoptera</taxon>
        <taxon>Blattodea</taxon>
        <taxon>Blattoidea</taxon>
        <taxon>Blattidae</taxon>
        <taxon>Blattinae</taxon>
        <taxon>Periplaneta</taxon>
    </lineage>
</organism>
<dbReference type="Proteomes" id="UP001148838">
    <property type="component" value="Unassembled WGS sequence"/>
</dbReference>
<gene>
    <name evidence="1" type="ORF">ANN_02553</name>
</gene>
<comment type="caution">
    <text evidence="1">The sequence shown here is derived from an EMBL/GenBank/DDBJ whole genome shotgun (WGS) entry which is preliminary data.</text>
</comment>
<accession>A0ABQ8TZ51</accession>
<proteinExistence type="predicted"/>
<reference evidence="1 2" key="1">
    <citation type="journal article" date="2022" name="Allergy">
        <title>Genome assembly and annotation of Periplaneta americana reveal a comprehensive cockroach allergen profile.</title>
        <authorList>
            <person name="Wang L."/>
            <person name="Xiong Q."/>
            <person name="Saelim N."/>
            <person name="Wang L."/>
            <person name="Nong W."/>
            <person name="Wan A.T."/>
            <person name="Shi M."/>
            <person name="Liu X."/>
            <person name="Cao Q."/>
            <person name="Hui J.H.L."/>
            <person name="Sookrung N."/>
            <person name="Leung T.F."/>
            <person name="Tungtrongchitr A."/>
            <person name="Tsui S.K.W."/>
        </authorList>
    </citation>
    <scope>NUCLEOTIDE SEQUENCE [LARGE SCALE GENOMIC DNA]</scope>
    <source>
        <strain evidence="1">PWHHKU_190912</strain>
    </source>
</reference>
<name>A0ABQ8TZ51_PERAM</name>
<evidence type="ECO:0000313" key="2">
    <source>
        <dbReference type="Proteomes" id="UP001148838"/>
    </source>
</evidence>
<dbReference type="EMBL" id="JAJSOF020000001">
    <property type="protein sequence ID" value="KAJ4451113.1"/>
    <property type="molecule type" value="Genomic_DNA"/>
</dbReference>
<protein>
    <submittedName>
        <fullName evidence="1">Uncharacterized protein</fullName>
    </submittedName>
</protein>
<evidence type="ECO:0000313" key="1">
    <source>
        <dbReference type="EMBL" id="KAJ4451113.1"/>
    </source>
</evidence>
<keyword evidence="2" id="KW-1185">Reference proteome</keyword>
<sequence>MLTKYRYRKFYYGDDDGILKISRQLIFFPPLYKGFRNGASRSEEETGWRLAIEVLHQKQVCGVDNQPYRTCVRSGLDVDCELSSLKFGRPLPSAKDEIYHGVKCSINANLKQTDLLHGRFEDDILDSASYIEITYCILLVIRQEFEGEQFPLDFLLRRRKCMNYSSN</sequence>